<gene>
    <name evidence="2" type="ORF">E2C01_091314</name>
</gene>
<protein>
    <submittedName>
        <fullName evidence="2">Uncharacterized protein</fullName>
    </submittedName>
</protein>
<reference evidence="2 3" key="1">
    <citation type="submission" date="2019-05" db="EMBL/GenBank/DDBJ databases">
        <title>Another draft genome of Portunus trituberculatus and its Hox gene families provides insights of decapod evolution.</title>
        <authorList>
            <person name="Jeong J.-H."/>
            <person name="Song I."/>
            <person name="Kim S."/>
            <person name="Choi T."/>
            <person name="Kim D."/>
            <person name="Ryu S."/>
            <person name="Kim W."/>
        </authorList>
    </citation>
    <scope>NUCLEOTIDE SEQUENCE [LARGE SCALE GENOMIC DNA]</scope>
    <source>
        <tissue evidence="2">Muscle</tissue>
    </source>
</reference>
<dbReference type="EMBL" id="VSRR010104559">
    <property type="protein sequence ID" value="MPC96077.1"/>
    <property type="molecule type" value="Genomic_DNA"/>
</dbReference>
<dbReference type="AlphaFoldDB" id="A0A5B7JSF3"/>
<name>A0A5B7JSF3_PORTR</name>
<evidence type="ECO:0000313" key="3">
    <source>
        <dbReference type="Proteomes" id="UP000324222"/>
    </source>
</evidence>
<feature type="region of interest" description="Disordered" evidence="1">
    <location>
        <begin position="1"/>
        <end position="21"/>
    </location>
</feature>
<organism evidence="2 3">
    <name type="scientific">Portunus trituberculatus</name>
    <name type="common">Swimming crab</name>
    <name type="synonym">Neptunus trituberculatus</name>
    <dbReference type="NCBI Taxonomy" id="210409"/>
    <lineage>
        <taxon>Eukaryota</taxon>
        <taxon>Metazoa</taxon>
        <taxon>Ecdysozoa</taxon>
        <taxon>Arthropoda</taxon>
        <taxon>Crustacea</taxon>
        <taxon>Multicrustacea</taxon>
        <taxon>Malacostraca</taxon>
        <taxon>Eumalacostraca</taxon>
        <taxon>Eucarida</taxon>
        <taxon>Decapoda</taxon>
        <taxon>Pleocyemata</taxon>
        <taxon>Brachyura</taxon>
        <taxon>Eubrachyura</taxon>
        <taxon>Portunoidea</taxon>
        <taxon>Portunidae</taxon>
        <taxon>Portuninae</taxon>
        <taxon>Portunus</taxon>
    </lineage>
</organism>
<evidence type="ECO:0000256" key="1">
    <source>
        <dbReference type="SAM" id="MobiDB-lite"/>
    </source>
</evidence>
<dbReference type="Proteomes" id="UP000324222">
    <property type="component" value="Unassembled WGS sequence"/>
</dbReference>
<accession>A0A5B7JSF3</accession>
<keyword evidence="3" id="KW-1185">Reference proteome</keyword>
<sequence length="120" mass="12904">MGRSQGRQVSGRVEDGSVKGDGSVLRCDWLHRFFPLHSSLPLPSLNTPTSSPGRLSIAFPFGSYHQGSGLLIHVKHGFPLSPPLPLLSSAPHGVPPFPKHLVNTHSTPLAFRKHLSVGFA</sequence>
<proteinExistence type="predicted"/>
<comment type="caution">
    <text evidence="2">The sequence shown here is derived from an EMBL/GenBank/DDBJ whole genome shotgun (WGS) entry which is preliminary data.</text>
</comment>
<evidence type="ECO:0000313" key="2">
    <source>
        <dbReference type="EMBL" id="MPC96077.1"/>
    </source>
</evidence>